<dbReference type="SUPFAM" id="SSF48576">
    <property type="entry name" value="Terpenoid synthases"/>
    <property type="match status" value="1"/>
</dbReference>
<organism evidence="1 2">
    <name type="scientific">Phenylobacterium deserti</name>
    <dbReference type="NCBI Taxonomy" id="1914756"/>
    <lineage>
        <taxon>Bacteria</taxon>
        <taxon>Pseudomonadati</taxon>
        <taxon>Pseudomonadota</taxon>
        <taxon>Alphaproteobacteria</taxon>
        <taxon>Caulobacterales</taxon>
        <taxon>Caulobacteraceae</taxon>
        <taxon>Phenylobacterium</taxon>
    </lineage>
</organism>
<dbReference type="InterPro" id="IPR008949">
    <property type="entry name" value="Isoprenoid_synthase_dom_sf"/>
</dbReference>
<dbReference type="InterPro" id="IPR002060">
    <property type="entry name" value="Squ/phyt_synthse"/>
</dbReference>
<gene>
    <name evidence="1" type="ORF">DJ018_14555</name>
</gene>
<reference evidence="2" key="1">
    <citation type="submission" date="2018-05" db="EMBL/GenBank/DDBJ databases">
        <authorList>
            <person name="Li X."/>
        </authorList>
    </citation>
    <scope>NUCLEOTIDE SEQUENCE [LARGE SCALE GENOMIC DNA]</scope>
    <source>
        <strain evidence="2">YIM 73061</strain>
    </source>
</reference>
<accession>A0A328ACI4</accession>
<protein>
    <submittedName>
        <fullName evidence="1">Phytoene/squalene synthase family protein</fullName>
    </submittedName>
</protein>
<sequence>MSEDPTDLDALVRRVDPDRWASSRFIADADKRADVLALYAFDHEVARAPRVASNPILGEIRLTWWGEVLDEVFEGREVRRHPTAQALALAVRRRELPRAALQAMIDTRYRELDPAAMDETEALDWARETGGVAAELAARILDPDAHTGPAGTPGAAWALARRVPDQPHLRPVFDRLLTEARRSVRSLGVAAFPAVAHATFAAERAAGHTPSGLRSRLRLTLAVARGRL</sequence>
<comment type="caution">
    <text evidence="1">The sequence shown here is derived from an EMBL/GenBank/DDBJ whole genome shotgun (WGS) entry which is preliminary data.</text>
</comment>
<keyword evidence="2" id="KW-1185">Reference proteome</keyword>
<dbReference type="RefSeq" id="WP_111515673.1">
    <property type="nucleotide sequence ID" value="NZ_QFYR01000003.1"/>
</dbReference>
<dbReference type="OrthoDB" id="9814909at2"/>
<dbReference type="Pfam" id="PF00494">
    <property type="entry name" value="SQS_PSY"/>
    <property type="match status" value="1"/>
</dbReference>
<dbReference type="EMBL" id="QFYR01000003">
    <property type="protein sequence ID" value="RAK52349.1"/>
    <property type="molecule type" value="Genomic_DNA"/>
</dbReference>
<dbReference type="Gene3D" id="1.10.600.10">
    <property type="entry name" value="Farnesyl Diphosphate Synthase"/>
    <property type="match status" value="1"/>
</dbReference>
<evidence type="ECO:0000313" key="1">
    <source>
        <dbReference type="EMBL" id="RAK52349.1"/>
    </source>
</evidence>
<name>A0A328ACI4_9CAUL</name>
<dbReference type="AlphaFoldDB" id="A0A328ACI4"/>
<dbReference type="Proteomes" id="UP000249725">
    <property type="component" value="Unassembled WGS sequence"/>
</dbReference>
<evidence type="ECO:0000313" key="2">
    <source>
        <dbReference type="Proteomes" id="UP000249725"/>
    </source>
</evidence>
<proteinExistence type="predicted"/>